<dbReference type="EMBL" id="QFFM01000035">
    <property type="protein sequence ID" value="PWG62442.1"/>
    <property type="molecule type" value="Genomic_DNA"/>
</dbReference>
<gene>
    <name evidence="2" type="ORF">DF196_12080</name>
</gene>
<keyword evidence="1" id="KW-0472">Membrane</keyword>
<proteinExistence type="predicted"/>
<dbReference type="Proteomes" id="UP000245876">
    <property type="component" value="Unassembled WGS sequence"/>
</dbReference>
<keyword evidence="3" id="KW-1185">Reference proteome</keyword>
<feature type="transmembrane region" description="Helical" evidence="1">
    <location>
        <begin position="138"/>
        <end position="157"/>
    </location>
</feature>
<feature type="transmembrane region" description="Helical" evidence="1">
    <location>
        <begin position="60"/>
        <end position="84"/>
    </location>
</feature>
<organism evidence="2 3">
    <name type="scientific">Bifidobacterium callitrichidarum</name>
    <dbReference type="NCBI Taxonomy" id="2052941"/>
    <lineage>
        <taxon>Bacteria</taxon>
        <taxon>Bacillati</taxon>
        <taxon>Actinomycetota</taxon>
        <taxon>Actinomycetes</taxon>
        <taxon>Bifidobacteriales</taxon>
        <taxon>Bifidobacteriaceae</taxon>
        <taxon>Bifidobacterium</taxon>
    </lineage>
</organism>
<keyword evidence="1" id="KW-1133">Transmembrane helix</keyword>
<name>A0A2U2N043_9BIFI</name>
<protein>
    <submittedName>
        <fullName evidence="2">Uncharacterized protein</fullName>
    </submittedName>
</protein>
<sequence length="170" mass="19308">MLSQLDQDRSLTAARIMAPKWYYPLNGFLSASVMGLYGKWAAQMNIQSSGEGWSAGISTSIFEAFFDMFWILTLIYVGYLVNAWRKEQIGADYDMIWGFIKPRNAVMWFWWSAFMLVCGIAVASVVVWVLLLQGIPDLPYAIATVVGAIAWFGEHAYDRYFCKLVERGQA</sequence>
<feature type="transmembrane region" description="Helical" evidence="1">
    <location>
        <begin position="105"/>
        <end position="132"/>
    </location>
</feature>
<dbReference type="AlphaFoldDB" id="A0A2U2N043"/>
<comment type="caution">
    <text evidence="2">The sequence shown here is derived from an EMBL/GenBank/DDBJ whole genome shotgun (WGS) entry which is preliminary data.</text>
</comment>
<accession>A0A2U2N043</accession>
<evidence type="ECO:0000313" key="3">
    <source>
        <dbReference type="Proteomes" id="UP000245876"/>
    </source>
</evidence>
<feature type="transmembrane region" description="Helical" evidence="1">
    <location>
        <begin position="21"/>
        <end position="40"/>
    </location>
</feature>
<reference evidence="2 3" key="1">
    <citation type="journal article" date="2018" name="Int. J. Syst. Evol. Microbiol.">
        <title>Bifidobacterium callitrichidarum sp. nov. from the faeces of the emperor tamarin (Saguinus imperator).</title>
        <authorList>
            <person name="Modesto M."/>
            <person name="Michelini S."/>
            <person name="Sansosti M.C."/>
            <person name="De Filippo C."/>
            <person name="Cavalieri D."/>
            <person name="Qvirist L."/>
            <person name="Andlid T."/>
            <person name="Spiezio C."/>
            <person name="Sandri C."/>
            <person name="Pascarelli S."/>
            <person name="Sgorbati B."/>
            <person name="Mattarelli P."/>
        </authorList>
    </citation>
    <scope>NUCLEOTIDE SEQUENCE [LARGE SCALE GENOMIC DNA]</scope>
    <source>
        <strain evidence="2 3">TRI 5</strain>
    </source>
</reference>
<evidence type="ECO:0000313" key="2">
    <source>
        <dbReference type="EMBL" id="PWG62442.1"/>
    </source>
</evidence>
<evidence type="ECO:0000256" key="1">
    <source>
        <dbReference type="SAM" id="Phobius"/>
    </source>
</evidence>
<keyword evidence="1" id="KW-0812">Transmembrane</keyword>